<feature type="compositionally biased region" description="Basic residues" evidence="1">
    <location>
        <begin position="158"/>
        <end position="176"/>
    </location>
</feature>
<evidence type="ECO:0000259" key="2">
    <source>
        <dbReference type="PROSITE" id="PS51186"/>
    </source>
</evidence>
<keyword evidence="4" id="KW-1185">Reference proteome</keyword>
<dbReference type="CDD" id="cd04301">
    <property type="entry name" value="NAT_SF"/>
    <property type="match status" value="1"/>
</dbReference>
<evidence type="ECO:0000256" key="1">
    <source>
        <dbReference type="SAM" id="MobiDB-lite"/>
    </source>
</evidence>
<dbReference type="Pfam" id="PF00583">
    <property type="entry name" value="Acetyltransf_1"/>
    <property type="match status" value="1"/>
</dbReference>
<proteinExistence type="predicted"/>
<reference evidence="3 4" key="1">
    <citation type="submission" date="2019-08" db="EMBL/GenBank/DDBJ databases">
        <title>Bradyrhizobium hipponensis sp. nov., a rhizobium isolated from a Lupinus angustifolius root nodule in Tunisia.</title>
        <authorList>
            <person name="Off K."/>
            <person name="Rejili M."/>
            <person name="Mars M."/>
            <person name="Brachmann A."/>
            <person name="Marin M."/>
        </authorList>
    </citation>
    <scope>NUCLEOTIDE SEQUENCE [LARGE SCALE GENOMIC DNA]</scope>
    <source>
        <strain evidence="3 4">CTAW71</strain>
    </source>
</reference>
<dbReference type="InterPro" id="IPR016181">
    <property type="entry name" value="Acyl_CoA_acyltransferase"/>
</dbReference>
<keyword evidence="3" id="KW-0808">Transferase</keyword>
<dbReference type="AlphaFoldDB" id="A0A5D3K9Q5"/>
<dbReference type="PROSITE" id="PS51186">
    <property type="entry name" value="GNAT"/>
    <property type="match status" value="1"/>
</dbReference>
<dbReference type="SUPFAM" id="SSF55729">
    <property type="entry name" value="Acyl-CoA N-acyltransferases (Nat)"/>
    <property type="match status" value="1"/>
</dbReference>
<evidence type="ECO:0000313" key="3">
    <source>
        <dbReference type="EMBL" id="TYL92445.1"/>
    </source>
</evidence>
<dbReference type="Gene3D" id="3.40.630.30">
    <property type="match status" value="1"/>
</dbReference>
<organism evidence="3 4">
    <name type="scientific">Bradyrhizobium rifense</name>
    <dbReference type="NCBI Taxonomy" id="515499"/>
    <lineage>
        <taxon>Bacteria</taxon>
        <taxon>Pseudomonadati</taxon>
        <taxon>Pseudomonadota</taxon>
        <taxon>Alphaproteobacteria</taxon>
        <taxon>Hyphomicrobiales</taxon>
        <taxon>Nitrobacteraceae</taxon>
        <taxon>Bradyrhizobium</taxon>
    </lineage>
</organism>
<feature type="region of interest" description="Disordered" evidence="1">
    <location>
        <begin position="158"/>
        <end position="189"/>
    </location>
</feature>
<dbReference type="InterPro" id="IPR000182">
    <property type="entry name" value="GNAT_dom"/>
</dbReference>
<feature type="domain" description="N-acetyltransferase" evidence="2">
    <location>
        <begin position="2"/>
        <end position="160"/>
    </location>
</feature>
<dbReference type="GO" id="GO:0016747">
    <property type="term" value="F:acyltransferase activity, transferring groups other than amino-acyl groups"/>
    <property type="evidence" value="ECO:0007669"/>
    <property type="project" value="InterPro"/>
</dbReference>
<dbReference type="Proteomes" id="UP000324758">
    <property type="component" value="Unassembled WGS sequence"/>
</dbReference>
<sequence>MVTTREVSVDDATTVTHMVAALLAELEGGQKQGGLDTQLVVDLLAMKERIYGFLAFMEGRPVGLIMLSESAALFAGGTYGIITELYVVPEQRSIGVAMRLIEAAVDLGTLKGWGQLEVGAPRQPIWSRSPCSALYLKAGFAEIGPRLKLPLRGLASHRAKRSAAGRSRLAPRRQRAPSRCIPDSSSTFA</sequence>
<name>A0A5D3K9Q5_9BRAD</name>
<dbReference type="OrthoDB" id="9805924at2"/>
<accession>A0A5D3K9Q5</accession>
<dbReference type="EMBL" id="VSSS01000038">
    <property type="protein sequence ID" value="TYL92445.1"/>
    <property type="molecule type" value="Genomic_DNA"/>
</dbReference>
<dbReference type="RefSeq" id="WP_148774910.1">
    <property type="nucleotide sequence ID" value="NZ_VSSS01000038.1"/>
</dbReference>
<protein>
    <submittedName>
        <fullName evidence="3">GNAT family N-acetyltransferase</fullName>
    </submittedName>
</protein>
<comment type="caution">
    <text evidence="3">The sequence shown here is derived from an EMBL/GenBank/DDBJ whole genome shotgun (WGS) entry which is preliminary data.</text>
</comment>
<evidence type="ECO:0000313" key="4">
    <source>
        <dbReference type="Proteomes" id="UP000324758"/>
    </source>
</evidence>
<gene>
    <name evidence="3" type="ORF">FXB40_25595</name>
</gene>